<dbReference type="EMBL" id="VBPB01000069">
    <property type="protein sequence ID" value="TMQ73423.1"/>
    <property type="molecule type" value="Genomic_DNA"/>
</dbReference>
<comment type="caution">
    <text evidence="2">The sequence shown here is derived from an EMBL/GenBank/DDBJ whole genome shotgun (WGS) entry which is preliminary data.</text>
</comment>
<proteinExistence type="predicted"/>
<gene>
    <name evidence="2" type="ORF">E6K81_04725</name>
</gene>
<dbReference type="Proteomes" id="UP000319771">
    <property type="component" value="Unassembled WGS sequence"/>
</dbReference>
<keyword evidence="1" id="KW-0732">Signal</keyword>
<dbReference type="PROSITE" id="PS51257">
    <property type="entry name" value="PROKAR_LIPOPROTEIN"/>
    <property type="match status" value="1"/>
</dbReference>
<protein>
    <recommendedName>
        <fullName evidence="4">Lipoprotein</fullName>
    </recommendedName>
</protein>
<dbReference type="AlphaFoldDB" id="A0A538UC03"/>
<evidence type="ECO:0000256" key="1">
    <source>
        <dbReference type="SAM" id="SignalP"/>
    </source>
</evidence>
<name>A0A538UC03_UNCEI</name>
<evidence type="ECO:0000313" key="3">
    <source>
        <dbReference type="Proteomes" id="UP000319771"/>
    </source>
</evidence>
<accession>A0A538UC03</accession>
<organism evidence="2 3">
    <name type="scientific">Eiseniibacteriota bacterium</name>
    <dbReference type="NCBI Taxonomy" id="2212470"/>
    <lineage>
        <taxon>Bacteria</taxon>
        <taxon>Candidatus Eiseniibacteriota</taxon>
    </lineage>
</organism>
<feature type="chain" id="PRO_5021938804" description="Lipoprotein" evidence="1">
    <location>
        <begin position="22"/>
        <end position="265"/>
    </location>
</feature>
<reference evidence="2 3" key="1">
    <citation type="journal article" date="2019" name="Nat. Microbiol.">
        <title>Mediterranean grassland soil C-N compound turnover is dependent on rainfall and depth, and is mediated by genomically divergent microorganisms.</title>
        <authorList>
            <person name="Diamond S."/>
            <person name="Andeer P.F."/>
            <person name="Li Z."/>
            <person name="Crits-Christoph A."/>
            <person name="Burstein D."/>
            <person name="Anantharaman K."/>
            <person name="Lane K.R."/>
            <person name="Thomas B.C."/>
            <person name="Pan C."/>
            <person name="Northen T.R."/>
            <person name="Banfield J.F."/>
        </authorList>
    </citation>
    <scope>NUCLEOTIDE SEQUENCE [LARGE SCALE GENOMIC DNA]</scope>
    <source>
        <strain evidence="2">WS_11</strain>
    </source>
</reference>
<sequence>MKTLRNLAALGACLTVVGLLAGCGNSATSVAPNTPMTQSSADDFAVQAVATMSVSGGDVDGAISSTPSASARVGRVFPNAALWDTTYTGSNGFTYSASRTFYDADDNALSGWSPAAVRLHRTSTASGTVEGSRDTVTVGHSGVMDIRGIQSGQDTLRVDGACLDTLINSFRSLDGLRTRHFHWTSSLALEAVKILKSAQTGRPFAGTVTLVVAADRLRSSSLGDVEAHFNATIVIVFHDGAPADITIDSSYHYLWNLQTGAIARA</sequence>
<evidence type="ECO:0008006" key="4">
    <source>
        <dbReference type="Google" id="ProtNLM"/>
    </source>
</evidence>
<evidence type="ECO:0000313" key="2">
    <source>
        <dbReference type="EMBL" id="TMQ73423.1"/>
    </source>
</evidence>
<feature type="signal peptide" evidence="1">
    <location>
        <begin position="1"/>
        <end position="21"/>
    </location>
</feature>